<accession>A0A239IJY2</accession>
<dbReference type="AlphaFoldDB" id="A0A239IJY2"/>
<name>A0A239IJY2_9ACTN</name>
<organism evidence="1 2">
    <name type="scientific">Geodermatophilus pulveris</name>
    <dbReference type="NCBI Taxonomy" id="1564159"/>
    <lineage>
        <taxon>Bacteria</taxon>
        <taxon>Bacillati</taxon>
        <taxon>Actinomycetota</taxon>
        <taxon>Actinomycetes</taxon>
        <taxon>Geodermatophilales</taxon>
        <taxon>Geodermatophilaceae</taxon>
        <taxon>Geodermatophilus</taxon>
    </lineage>
</organism>
<proteinExistence type="predicted"/>
<dbReference type="RefSeq" id="WP_089307072.1">
    <property type="nucleotide sequence ID" value="NZ_FZOO01000011.1"/>
</dbReference>
<gene>
    <name evidence="1" type="ORF">SAMN06893096_11124</name>
</gene>
<dbReference type="OrthoDB" id="1550900at2"/>
<protein>
    <submittedName>
        <fullName evidence="1">Uncharacterized protein</fullName>
    </submittedName>
</protein>
<keyword evidence="2" id="KW-1185">Reference proteome</keyword>
<dbReference type="EMBL" id="FZOO01000011">
    <property type="protein sequence ID" value="SNS93722.1"/>
    <property type="molecule type" value="Genomic_DNA"/>
</dbReference>
<dbReference type="Proteomes" id="UP000198373">
    <property type="component" value="Unassembled WGS sequence"/>
</dbReference>
<sequence>MTLGVVFDVAAPVELYDGVQVVEVWESRAQLERGTREVVGPVLAEVWTVGQLRPRWSPSSRSAAWCCRGPA</sequence>
<evidence type="ECO:0000313" key="2">
    <source>
        <dbReference type="Proteomes" id="UP000198373"/>
    </source>
</evidence>
<reference evidence="2" key="1">
    <citation type="submission" date="2017-06" db="EMBL/GenBank/DDBJ databases">
        <authorList>
            <person name="Varghese N."/>
            <person name="Submissions S."/>
        </authorList>
    </citation>
    <scope>NUCLEOTIDE SEQUENCE [LARGE SCALE GENOMIC DNA]</scope>
    <source>
        <strain evidence="2">DSM 46839</strain>
    </source>
</reference>
<evidence type="ECO:0000313" key="1">
    <source>
        <dbReference type="EMBL" id="SNS93722.1"/>
    </source>
</evidence>